<accession>A0A1B6C153</accession>
<gene>
    <name evidence="1" type="ORF">g.6747</name>
</gene>
<organism evidence="1">
    <name type="scientific">Clastoptera arizonana</name>
    <name type="common">Arizona spittle bug</name>
    <dbReference type="NCBI Taxonomy" id="38151"/>
    <lineage>
        <taxon>Eukaryota</taxon>
        <taxon>Metazoa</taxon>
        <taxon>Ecdysozoa</taxon>
        <taxon>Arthropoda</taxon>
        <taxon>Hexapoda</taxon>
        <taxon>Insecta</taxon>
        <taxon>Pterygota</taxon>
        <taxon>Neoptera</taxon>
        <taxon>Paraneoptera</taxon>
        <taxon>Hemiptera</taxon>
        <taxon>Auchenorrhyncha</taxon>
        <taxon>Cercopoidea</taxon>
        <taxon>Clastopteridae</taxon>
        <taxon>Clastoptera</taxon>
    </lineage>
</organism>
<protein>
    <submittedName>
        <fullName evidence="1">Uncharacterized protein</fullName>
    </submittedName>
</protein>
<proteinExistence type="predicted"/>
<dbReference type="EMBL" id="GEDC01030070">
    <property type="protein sequence ID" value="JAS07228.1"/>
    <property type="molecule type" value="Transcribed_RNA"/>
</dbReference>
<dbReference type="AlphaFoldDB" id="A0A1B6C153"/>
<evidence type="ECO:0000313" key="1">
    <source>
        <dbReference type="EMBL" id="JAS07228.1"/>
    </source>
</evidence>
<reference evidence="1" key="1">
    <citation type="submission" date="2015-12" db="EMBL/GenBank/DDBJ databases">
        <title>De novo transcriptome assembly of four potential Pierce s Disease insect vectors from Arizona vineyards.</title>
        <authorList>
            <person name="Tassone E.E."/>
        </authorList>
    </citation>
    <scope>NUCLEOTIDE SEQUENCE</scope>
</reference>
<sequence>MTETVPRTDFIVLKATVYLLVAVQGVPVKMTLIVATFTVVTQTENVKQSVLLLVKNVPSPGLALTFVVLDLLVKAEYVKPCLPVRSLALPVEATKKLAVKAAVFSRNVKQLLTVLITGMIATQMTSAARGPV</sequence>
<name>A0A1B6C153_9HEMI</name>